<proteinExistence type="predicted"/>
<protein>
    <submittedName>
        <fullName evidence="1">Uncharacterized protein</fullName>
    </submittedName>
</protein>
<name>A0AAD6F5U0_9TELE</name>
<dbReference type="EMBL" id="JAPTMU010000070">
    <property type="protein sequence ID" value="KAJ4922436.1"/>
    <property type="molecule type" value="Genomic_DNA"/>
</dbReference>
<evidence type="ECO:0000313" key="2">
    <source>
        <dbReference type="Proteomes" id="UP001219934"/>
    </source>
</evidence>
<keyword evidence="2" id="KW-1185">Reference proteome</keyword>
<sequence>TLGLSLETHAFKVVKYFNKATCKSFNHIVCTKTIGLNKWSPEDLLKYPLTDDFLPSDTRSASGGSCGSSNTLDPERTMCYPSITHQVLRDYKHPADKYTQVLRSLLQYFTVLSERYLRLLQYSQRYVRLLQYSQRYVRLLQYSQRYVRLLQYSQRYVRLLQYSQRYVRLLQYSQRYVRLLQYSQRYVRLLQYSQ</sequence>
<accession>A0AAD6F5U0</accession>
<reference evidence="1" key="1">
    <citation type="submission" date="2022-11" db="EMBL/GenBank/DDBJ databases">
        <title>Chromosome-level genome of Pogonophryne albipinna.</title>
        <authorList>
            <person name="Jo E."/>
        </authorList>
    </citation>
    <scope>NUCLEOTIDE SEQUENCE</scope>
    <source>
        <strain evidence="1">SGF0006</strain>
        <tissue evidence="1">Muscle</tissue>
    </source>
</reference>
<feature type="non-terminal residue" evidence="1">
    <location>
        <position position="1"/>
    </location>
</feature>
<dbReference type="AlphaFoldDB" id="A0AAD6F5U0"/>
<evidence type="ECO:0000313" key="1">
    <source>
        <dbReference type="EMBL" id="KAJ4922436.1"/>
    </source>
</evidence>
<comment type="caution">
    <text evidence="1">The sequence shown here is derived from an EMBL/GenBank/DDBJ whole genome shotgun (WGS) entry which is preliminary data.</text>
</comment>
<organism evidence="1 2">
    <name type="scientific">Pogonophryne albipinna</name>
    <dbReference type="NCBI Taxonomy" id="1090488"/>
    <lineage>
        <taxon>Eukaryota</taxon>
        <taxon>Metazoa</taxon>
        <taxon>Chordata</taxon>
        <taxon>Craniata</taxon>
        <taxon>Vertebrata</taxon>
        <taxon>Euteleostomi</taxon>
        <taxon>Actinopterygii</taxon>
        <taxon>Neopterygii</taxon>
        <taxon>Teleostei</taxon>
        <taxon>Neoteleostei</taxon>
        <taxon>Acanthomorphata</taxon>
        <taxon>Eupercaria</taxon>
        <taxon>Perciformes</taxon>
        <taxon>Notothenioidei</taxon>
        <taxon>Pogonophryne</taxon>
    </lineage>
</organism>
<feature type="non-terminal residue" evidence="1">
    <location>
        <position position="194"/>
    </location>
</feature>
<gene>
    <name evidence="1" type="ORF">JOQ06_022932</name>
</gene>
<dbReference type="Proteomes" id="UP001219934">
    <property type="component" value="Unassembled WGS sequence"/>
</dbReference>